<feature type="domain" description="Cysteine protease StiP N-terminal" evidence="1">
    <location>
        <begin position="53"/>
        <end position="214"/>
    </location>
</feature>
<evidence type="ECO:0000313" key="3">
    <source>
        <dbReference type="Proteomes" id="UP000288096"/>
    </source>
</evidence>
<evidence type="ECO:0000259" key="1">
    <source>
        <dbReference type="Pfam" id="PF11202"/>
    </source>
</evidence>
<organism evidence="2 3">
    <name type="scientific">Desulfonema ishimotonii</name>
    <dbReference type="NCBI Taxonomy" id="45657"/>
    <lineage>
        <taxon>Bacteria</taxon>
        <taxon>Pseudomonadati</taxon>
        <taxon>Thermodesulfobacteriota</taxon>
        <taxon>Desulfobacteria</taxon>
        <taxon>Desulfobacterales</taxon>
        <taxon>Desulfococcaceae</taxon>
        <taxon>Desulfonema</taxon>
    </lineage>
</organism>
<accession>A0A401FY36</accession>
<dbReference type="RefSeq" id="WP_166405096.1">
    <property type="nucleotide sequence ID" value="NZ_BEXT01000001.1"/>
</dbReference>
<name>A0A401FY36_9BACT</name>
<dbReference type="EMBL" id="BEXT01000001">
    <property type="protein sequence ID" value="GBC61888.1"/>
    <property type="molecule type" value="Genomic_DNA"/>
</dbReference>
<reference evidence="3" key="1">
    <citation type="submission" date="2017-11" db="EMBL/GenBank/DDBJ databases">
        <authorList>
            <person name="Watanabe M."/>
            <person name="Kojima H."/>
        </authorList>
    </citation>
    <scope>NUCLEOTIDE SEQUENCE [LARGE SCALE GENOMIC DNA]</scope>
    <source>
        <strain evidence="3">Tokyo 01</strain>
    </source>
</reference>
<keyword evidence="3" id="KW-1185">Reference proteome</keyword>
<reference evidence="3" key="2">
    <citation type="submission" date="2019-01" db="EMBL/GenBank/DDBJ databases">
        <title>Genome sequence of Desulfonema ishimotonii strain Tokyo 01.</title>
        <authorList>
            <person name="Fukui M."/>
        </authorList>
    </citation>
    <scope>NUCLEOTIDE SEQUENCE [LARGE SCALE GENOMIC DNA]</scope>
    <source>
        <strain evidence="3">Tokyo 01</strain>
    </source>
</reference>
<dbReference type="InterPro" id="IPR029057">
    <property type="entry name" value="PRTase-like"/>
</dbReference>
<evidence type="ECO:0000313" key="2">
    <source>
        <dbReference type="EMBL" id="GBC61888.1"/>
    </source>
</evidence>
<dbReference type="AlphaFoldDB" id="A0A401FY36"/>
<proteinExistence type="predicted"/>
<dbReference type="Proteomes" id="UP000288096">
    <property type="component" value="Unassembled WGS sequence"/>
</dbReference>
<dbReference type="SUPFAM" id="SSF53271">
    <property type="entry name" value="PRTase-like"/>
    <property type="match status" value="1"/>
</dbReference>
<protein>
    <recommendedName>
        <fullName evidence="1">Cysteine protease StiP N-terminal domain-containing protein</fullName>
    </recommendedName>
</protein>
<comment type="caution">
    <text evidence="2">The sequence shown here is derived from an EMBL/GenBank/DDBJ whole genome shotgun (WGS) entry which is preliminary data.</text>
</comment>
<dbReference type="CDD" id="cd06223">
    <property type="entry name" value="PRTases_typeI"/>
    <property type="match status" value="1"/>
</dbReference>
<dbReference type="InterPro" id="IPR011215">
    <property type="entry name" value="StiP_N"/>
</dbReference>
<gene>
    <name evidence="2" type="ORF">DENIS_2850</name>
</gene>
<dbReference type="Pfam" id="PF11202">
    <property type="entry name" value="StiP"/>
    <property type="match status" value="1"/>
</dbReference>
<dbReference type="InterPro" id="IPR000836">
    <property type="entry name" value="PRTase_dom"/>
</dbReference>
<sequence length="330" mass="37067">MNATEKNAVKSPWGQPVYARFREEIDPFGDQRFFRPLNRAYTGDNTFWSTPSPEPDLDDEFWETVEAHLDDERIKMAARRLARAITGWEPDGGKLVFVSILRAGVPIADWLCRLIPGAVTVSVSLFVGLGIDRIALNMLREDYPDRKIVFVDGWTGRGGVARAIAGLEAGPLAVLIDPWGWAGFSGCREDIFCPTACFTGAATLGFSRTFFEDENSLFGAYRFPRKYCRTDLIRAWQSLCPDDRTADAGAPDGPERFFRETDLRLHSNEVCRALINADPETLFFLDSEADAEERFPLLLKLARRRGVGAEYNRKDLAQLRTRVACSLNIA</sequence>